<feature type="region of interest" description="Disordered" evidence="7">
    <location>
        <begin position="679"/>
        <end position="719"/>
    </location>
</feature>
<dbReference type="GO" id="GO:0005886">
    <property type="term" value="C:plasma membrane"/>
    <property type="evidence" value="ECO:0007669"/>
    <property type="project" value="UniProtKB-SubCell"/>
</dbReference>
<keyword evidence="4 8" id="KW-0812">Transmembrane</keyword>
<evidence type="ECO:0000256" key="6">
    <source>
        <dbReference type="ARBA" id="ARBA00023136"/>
    </source>
</evidence>
<gene>
    <name evidence="10" type="ORF">DW944_05610</name>
</gene>
<evidence type="ECO:0000313" key="11">
    <source>
        <dbReference type="Proteomes" id="UP000284779"/>
    </source>
</evidence>
<dbReference type="Gene3D" id="3.40.720.10">
    <property type="entry name" value="Alkaline Phosphatase, subunit A"/>
    <property type="match status" value="1"/>
</dbReference>
<reference evidence="10 11" key="1">
    <citation type="submission" date="2018-08" db="EMBL/GenBank/DDBJ databases">
        <title>A genome reference for cultivated species of the human gut microbiota.</title>
        <authorList>
            <person name="Zou Y."/>
            <person name="Xue W."/>
            <person name="Luo G."/>
        </authorList>
    </citation>
    <scope>NUCLEOTIDE SEQUENCE [LARGE SCALE GENOMIC DNA]</scope>
    <source>
        <strain evidence="10 11">AM44-11BH</strain>
    </source>
</reference>
<dbReference type="EMBL" id="QSFD01000004">
    <property type="protein sequence ID" value="RHA19209.1"/>
    <property type="molecule type" value="Genomic_DNA"/>
</dbReference>
<evidence type="ECO:0000256" key="1">
    <source>
        <dbReference type="ARBA" id="ARBA00004651"/>
    </source>
</evidence>
<evidence type="ECO:0000313" key="10">
    <source>
        <dbReference type="EMBL" id="RHA19209.1"/>
    </source>
</evidence>
<dbReference type="Proteomes" id="UP000284779">
    <property type="component" value="Unassembled WGS sequence"/>
</dbReference>
<evidence type="ECO:0000256" key="2">
    <source>
        <dbReference type="ARBA" id="ARBA00004936"/>
    </source>
</evidence>
<comment type="subcellular location">
    <subcellularLocation>
        <location evidence="1">Cell membrane</location>
        <topology evidence="1">Multi-pass membrane protein</topology>
    </subcellularLocation>
</comment>
<feature type="compositionally biased region" description="Basic residues" evidence="7">
    <location>
        <begin position="696"/>
        <end position="710"/>
    </location>
</feature>
<feature type="transmembrane region" description="Helical" evidence="8">
    <location>
        <begin position="31"/>
        <end position="54"/>
    </location>
</feature>
<keyword evidence="6 8" id="KW-0472">Membrane</keyword>
<feature type="transmembrane region" description="Helical" evidence="8">
    <location>
        <begin position="142"/>
        <end position="166"/>
    </location>
</feature>
<comment type="pathway">
    <text evidence="2">Cell wall biogenesis; lipoteichoic acid biosynthesis.</text>
</comment>
<sequence>MTDNKKIRSTLSKKVKKTKDSFHTAYNKHTIYMYIVVALVLTFIVEMIAGIAAFDHSKMYGVYFLIGSPYVFICNAFIVMMTLSFTLLLRKRIFWISVISVMWIILGVTNGVLVATRVTPLTASDFRLIDSAFSIMDKYFSIWQIILVIIGVIAAVAVLVLLFFRAPKVDHKIKYGRNIVAIVLIWVIGMGAINLGIASGLINKKFGNLRDSYFKYGFAYCFTNSVLNTGIQKPKNYSASSIKKIVDEEESQATEATEKTPNIIFLQLESFFDLNNMTNIKLSDNPVPNFEKIYNEYPSGYLTVPVVGAGTVNTEFEIMTGMNLDDFGSGELPFKTVLTNHTSESICYNLKEYGYKCHAIHNNTATFYGRNKVFSNLGYDTFSSIETMNITEFTPTGWAKDKFLKDEILDTLDLTTEQDFIYAISVQGHGAYSVDDSYESKIKVTGLDDESLTREYEYYADQTREMDKFIGSLVKALKKRKEETILVMYGDHLPSLGITAENLKNKNVYQTQYVIWSNFDNDYYKNKKVKAYQLESRILKPLKMTAGVINNYTQFHRKDSDYKENLKNLAYDMLYGDNYASGEENPYVATDLQLGIHPARLTNIQQVYEDDVIDGFFYGENFNTYSKVYINDEEMETDFIDNNTLMVRGCNIKYGDKVVVCQQDADGVILTQTDEFTYSEDEIKPPNYTPPETKKAKATKKSKKSKKSKKNKEAETTSK</sequence>
<dbReference type="InterPro" id="IPR017850">
    <property type="entry name" value="Alkaline_phosphatase_core_sf"/>
</dbReference>
<feature type="domain" description="Sulfatase N-terminal" evidence="9">
    <location>
        <begin position="261"/>
        <end position="522"/>
    </location>
</feature>
<keyword evidence="3" id="KW-1003">Cell membrane</keyword>
<evidence type="ECO:0000259" key="9">
    <source>
        <dbReference type="Pfam" id="PF00884"/>
    </source>
</evidence>
<feature type="transmembrane region" description="Helical" evidence="8">
    <location>
        <begin position="60"/>
        <end position="81"/>
    </location>
</feature>
<name>A0A413R9X3_9FIRM</name>
<protein>
    <submittedName>
        <fullName evidence="10">Alkaline phosphatase family protein</fullName>
    </submittedName>
</protein>
<keyword evidence="5 8" id="KW-1133">Transmembrane helix</keyword>
<evidence type="ECO:0000256" key="7">
    <source>
        <dbReference type="SAM" id="MobiDB-lite"/>
    </source>
</evidence>
<dbReference type="Pfam" id="PF00884">
    <property type="entry name" value="Sulfatase"/>
    <property type="match status" value="1"/>
</dbReference>
<organism evidence="10 11">
    <name type="scientific">Eubacterium ventriosum</name>
    <dbReference type="NCBI Taxonomy" id="39496"/>
    <lineage>
        <taxon>Bacteria</taxon>
        <taxon>Bacillati</taxon>
        <taxon>Bacillota</taxon>
        <taxon>Clostridia</taxon>
        <taxon>Eubacteriales</taxon>
        <taxon>Eubacteriaceae</taxon>
        <taxon>Eubacterium</taxon>
    </lineage>
</organism>
<dbReference type="InterPro" id="IPR000917">
    <property type="entry name" value="Sulfatase_N"/>
</dbReference>
<accession>A0A413R9X3</accession>
<proteinExistence type="predicted"/>
<dbReference type="PANTHER" id="PTHR47371">
    <property type="entry name" value="LIPOTEICHOIC ACID SYNTHASE"/>
    <property type="match status" value="1"/>
</dbReference>
<comment type="caution">
    <text evidence="10">The sequence shown here is derived from an EMBL/GenBank/DDBJ whole genome shotgun (WGS) entry which is preliminary data.</text>
</comment>
<feature type="transmembrane region" description="Helical" evidence="8">
    <location>
        <begin position="178"/>
        <end position="202"/>
    </location>
</feature>
<dbReference type="CDD" id="cd16015">
    <property type="entry name" value="LTA_synthase"/>
    <property type="match status" value="1"/>
</dbReference>
<dbReference type="SUPFAM" id="SSF53649">
    <property type="entry name" value="Alkaline phosphatase-like"/>
    <property type="match status" value="1"/>
</dbReference>
<evidence type="ECO:0000256" key="8">
    <source>
        <dbReference type="SAM" id="Phobius"/>
    </source>
</evidence>
<dbReference type="InterPro" id="IPR050448">
    <property type="entry name" value="OpgB/LTA_synthase_biosynth"/>
</dbReference>
<keyword evidence="11" id="KW-1185">Reference proteome</keyword>
<dbReference type="AlphaFoldDB" id="A0A413R9X3"/>
<evidence type="ECO:0000256" key="3">
    <source>
        <dbReference type="ARBA" id="ARBA00022475"/>
    </source>
</evidence>
<evidence type="ECO:0000256" key="4">
    <source>
        <dbReference type="ARBA" id="ARBA00022692"/>
    </source>
</evidence>
<evidence type="ECO:0000256" key="5">
    <source>
        <dbReference type="ARBA" id="ARBA00022989"/>
    </source>
</evidence>
<dbReference type="PANTHER" id="PTHR47371:SF3">
    <property type="entry name" value="PHOSPHOGLYCEROL TRANSFERASE I"/>
    <property type="match status" value="1"/>
</dbReference>
<dbReference type="RefSeq" id="WP_117970243.1">
    <property type="nucleotide sequence ID" value="NZ_CAUBDO010000023.1"/>
</dbReference>
<feature type="transmembrane region" description="Helical" evidence="8">
    <location>
        <begin position="93"/>
        <end position="115"/>
    </location>
</feature>